<keyword evidence="2" id="KW-1185">Reference proteome</keyword>
<reference evidence="1" key="1">
    <citation type="submission" date="2023-03" db="EMBL/GenBank/DDBJ databases">
        <authorList>
            <person name="Julca I."/>
        </authorList>
    </citation>
    <scope>NUCLEOTIDE SEQUENCE</scope>
</reference>
<dbReference type="AlphaFoldDB" id="A0AAV1EDZ6"/>
<dbReference type="EMBL" id="OX459126">
    <property type="protein sequence ID" value="CAI9117796.1"/>
    <property type="molecule type" value="Genomic_DNA"/>
</dbReference>
<dbReference type="Proteomes" id="UP001161247">
    <property type="component" value="Chromosome 9"/>
</dbReference>
<evidence type="ECO:0000313" key="2">
    <source>
        <dbReference type="Proteomes" id="UP001161247"/>
    </source>
</evidence>
<gene>
    <name evidence="1" type="ORF">OLC1_LOCUS23798</name>
</gene>
<organism evidence="1 2">
    <name type="scientific">Oldenlandia corymbosa var. corymbosa</name>
    <dbReference type="NCBI Taxonomy" id="529605"/>
    <lineage>
        <taxon>Eukaryota</taxon>
        <taxon>Viridiplantae</taxon>
        <taxon>Streptophyta</taxon>
        <taxon>Embryophyta</taxon>
        <taxon>Tracheophyta</taxon>
        <taxon>Spermatophyta</taxon>
        <taxon>Magnoliopsida</taxon>
        <taxon>eudicotyledons</taxon>
        <taxon>Gunneridae</taxon>
        <taxon>Pentapetalae</taxon>
        <taxon>asterids</taxon>
        <taxon>lamiids</taxon>
        <taxon>Gentianales</taxon>
        <taxon>Rubiaceae</taxon>
        <taxon>Rubioideae</taxon>
        <taxon>Spermacoceae</taxon>
        <taxon>Hedyotis-Oldenlandia complex</taxon>
        <taxon>Oldenlandia</taxon>
    </lineage>
</organism>
<proteinExistence type="predicted"/>
<protein>
    <submittedName>
        <fullName evidence="1">OLC1v1019281C1</fullName>
    </submittedName>
</protein>
<accession>A0AAV1EDZ6</accession>
<sequence length="127" mass="14121">MKDSWIKVATIPCADAPRTCFNQSVCESRNGEILCIIRTALFLCDPKTNTSRRCPHIGTIGEAIMYVESLVRTCFNQSVCESTNGEILCIIRTASFLYDPKTNTSRRCPHIGTIGEAIMYVESLVPL</sequence>
<name>A0AAV1EDZ6_OLDCO</name>
<evidence type="ECO:0000313" key="1">
    <source>
        <dbReference type="EMBL" id="CAI9117796.1"/>
    </source>
</evidence>